<dbReference type="InterPro" id="IPR018920">
    <property type="entry name" value="EssA/YueC"/>
</dbReference>
<keyword evidence="1" id="KW-1133">Transmembrane helix</keyword>
<dbReference type="RefSeq" id="WP_087258411.1">
    <property type="nucleotide sequence ID" value="NZ_CALURN010000013.1"/>
</dbReference>
<sequence>MKKTKYLLITTVLIMLISGVSNINAYNENANDENDESTLDLNTDGLKNKKEDYSSLTDINGINIFTDEANKAIDEKNINEKEKWDEAKNKLFTPNYQTKDDEKNINDNLFKEPVVFNKIFTNQQTKISFVWIIVCLTVVLGICVFIFTRRFYKRKGELENEDNSYTYQ</sequence>
<feature type="chain" id="PRO_5012711988" evidence="2">
    <location>
        <begin position="26"/>
        <end position="168"/>
    </location>
</feature>
<protein>
    <submittedName>
        <fullName evidence="3">Type VII secretion protein EssA</fullName>
    </submittedName>
</protein>
<keyword evidence="2" id="KW-0732">Signal</keyword>
<organism evidence="3 4">
    <name type="scientific">Thomasclavelia spiroformis</name>
    <dbReference type="NCBI Taxonomy" id="29348"/>
    <lineage>
        <taxon>Bacteria</taxon>
        <taxon>Bacillati</taxon>
        <taxon>Bacillota</taxon>
        <taxon>Erysipelotrichia</taxon>
        <taxon>Erysipelotrichales</taxon>
        <taxon>Coprobacillaceae</taxon>
        <taxon>Thomasclavelia</taxon>
    </lineage>
</organism>
<evidence type="ECO:0000256" key="2">
    <source>
        <dbReference type="SAM" id="SignalP"/>
    </source>
</evidence>
<accession>A0A1Y4QDS9</accession>
<dbReference type="AlphaFoldDB" id="A0A1Y4QDS9"/>
<feature type="signal peptide" evidence="2">
    <location>
        <begin position="1"/>
        <end position="25"/>
    </location>
</feature>
<keyword evidence="1" id="KW-0812">Transmembrane</keyword>
<reference evidence="4" key="1">
    <citation type="submission" date="2017-04" db="EMBL/GenBank/DDBJ databases">
        <title>Function of individual gut microbiota members based on whole genome sequencing of pure cultures obtained from chicken caecum.</title>
        <authorList>
            <person name="Medvecky M."/>
            <person name="Cejkova D."/>
            <person name="Polansky O."/>
            <person name="Karasova D."/>
            <person name="Kubasova T."/>
            <person name="Cizek A."/>
            <person name="Rychlik I."/>
        </authorList>
    </citation>
    <scope>NUCLEOTIDE SEQUENCE [LARGE SCALE GENOMIC DNA]</scope>
    <source>
        <strain evidence="4">An149</strain>
    </source>
</reference>
<comment type="caution">
    <text evidence="3">The sequence shown here is derived from an EMBL/GenBank/DDBJ whole genome shotgun (WGS) entry which is preliminary data.</text>
</comment>
<dbReference type="Proteomes" id="UP000196258">
    <property type="component" value="Unassembled WGS sequence"/>
</dbReference>
<dbReference type="EMBL" id="NFLB01000020">
    <property type="protein sequence ID" value="OUQ03377.1"/>
    <property type="molecule type" value="Genomic_DNA"/>
</dbReference>
<keyword evidence="1" id="KW-0472">Membrane</keyword>
<feature type="transmembrane region" description="Helical" evidence="1">
    <location>
        <begin position="129"/>
        <end position="148"/>
    </location>
</feature>
<proteinExistence type="predicted"/>
<evidence type="ECO:0000256" key="1">
    <source>
        <dbReference type="SAM" id="Phobius"/>
    </source>
</evidence>
<gene>
    <name evidence="3" type="ORF">B5E91_12765</name>
</gene>
<name>A0A1Y4QDS9_9FIRM</name>
<evidence type="ECO:0000313" key="4">
    <source>
        <dbReference type="Proteomes" id="UP000196258"/>
    </source>
</evidence>
<evidence type="ECO:0000313" key="3">
    <source>
        <dbReference type="EMBL" id="OUQ03377.1"/>
    </source>
</evidence>
<dbReference type="NCBIfam" id="TIGR03927">
    <property type="entry name" value="T7SS_EssA_Firm"/>
    <property type="match status" value="1"/>
</dbReference>